<reference evidence="7" key="1">
    <citation type="journal article" date="2022" name="Microorganisms">
        <title>Antibiotic Susceptibility, Resistance Gene Determinants and Corresponding Genomic Regions in Lactobacillus amylovorus Isolates Derived from Wild Boars and Domestic Pigs.</title>
        <authorList>
            <person name="Moravkova M."/>
            <person name="Kostovova I."/>
            <person name="Kavanova K."/>
            <person name="Pechar R."/>
            <person name="Stanek S."/>
            <person name="Brychta A."/>
            <person name="Zeman M."/>
            <person name="Kubasova T."/>
        </authorList>
    </citation>
    <scope>NUCLEOTIDE SEQUENCE</scope>
    <source>
        <strain evidence="7">M356A</strain>
    </source>
</reference>
<comment type="caution">
    <text evidence="7">The sequence shown here is derived from an EMBL/GenBank/DDBJ whole genome shotgun (WGS) entry which is preliminary data.</text>
</comment>
<feature type="transmembrane region" description="Helical" evidence="5">
    <location>
        <begin position="60"/>
        <end position="78"/>
    </location>
</feature>
<dbReference type="PANTHER" id="PTHR21016:SF25">
    <property type="entry name" value="TM2 DOMAIN-CONTAINING PROTEIN DDB_G0277895-RELATED"/>
    <property type="match status" value="1"/>
</dbReference>
<accession>A0A9X3W6N8</accession>
<evidence type="ECO:0000256" key="3">
    <source>
        <dbReference type="ARBA" id="ARBA00022989"/>
    </source>
</evidence>
<evidence type="ECO:0000313" key="7">
    <source>
        <dbReference type="EMBL" id="MDB6261190.1"/>
    </source>
</evidence>
<evidence type="ECO:0000256" key="2">
    <source>
        <dbReference type="ARBA" id="ARBA00022692"/>
    </source>
</evidence>
<comment type="subcellular location">
    <subcellularLocation>
        <location evidence="1">Membrane</location>
        <topology evidence="1">Multi-pass membrane protein</topology>
    </subcellularLocation>
</comment>
<sequence length="122" mass="13661">MTTEINSEEKAKREEFANLWITTHSNEIPSDSIPFVKQKLEDLPTNRQTTIQALNLKNPVIALLLSLFFGCLGIDRFYNGQIGLGIGKLLTLGGLGFWAIIDWFLIMGAVKKNNLNKLTLVI</sequence>
<reference evidence="7" key="2">
    <citation type="submission" date="2022-10" db="EMBL/GenBank/DDBJ databases">
        <authorList>
            <person name="Kostovova I."/>
            <person name="Moravkova M."/>
            <person name="Pechar R."/>
        </authorList>
    </citation>
    <scope>NUCLEOTIDE SEQUENCE</scope>
    <source>
        <strain evidence="7">M356A</strain>
    </source>
</reference>
<dbReference type="Proteomes" id="UP001143700">
    <property type="component" value="Unassembled WGS sequence"/>
</dbReference>
<dbReference type="PANTHER" id="PTHR21016">
    <property type="entry name" value="BETA-AMYLOID BINDING PROTEIN-RELATED"/>
    <property type="match status" value="1"/>
</dbReference>
<organism evidence="7 8">
    <name type="scientific">Lactobacillus amylovorus</name>
    <dbReference type="NCBI Taxonomy" id="1604"/>
    <lineage>
        <taxon>Bacteria</taxon>
        <taxon>Bacillati</taxon>
        <taxon>Bacillota</taxon>
        <taxon>Bacilli</taxon>
        <taxon>Lactobacillales</taxon>
        <taxon>Lactobacillaceae</taxon>
        <taxon>Lactobacillus</taxon>
    </lineage>
</organism>
<gene>
    <name evidence="7" type="ORF">ODV15_01120</name>
</gene>
<dbReference type="EMBL" id="JAOTGU010000001">
    <property type="protein sequence ID" value="MDB6261190.1"/>
    <property type="molecule type" value="Genomic_DNA"/>
</dbReference>
<dbReference type="AlphaFoldDB" id="A0A9X3W6N8"/>
<evidence type="ECO:0000256" key="4">
    <source>
        <dbReference type="ARBA" id="ARBA00023136"/>
    </source>
</evidence>
<keyword evidence="3 5" id="KW-1133">Transmembrane helix</keyword>
<evidence type="ECO:0000259" key="6">
    <source>
        <dbReference type="Pfam" id="PF05154"/>
    </source>
</evidence>
<dbReference type="InterPro" id="IPR050932">
    <property type="entry name" value="TM2D1-3-like"/>
</dbReference>
<keyword evidence="2 5" id="KW-0812">Transmembrane</keyword>
<feature type="transmembrane region" description="Helical" evidence="5">
    <location>
        <begin position="90"/>
        <end position="110"/>
    </location>
</feature>
<dbReference type="Pfam" id="PF05154">
    <property type="entry name" value="TM2"/>
    <property type="match status" value="1"/>
</dbReference>
<protein>
    <submittedName>
        <fullName evidence="7">TM2 domain-containing protein</fullName>
    </submittedName>
</protein>
<dbReference type="RefSeq" id="WP_271863731.1">
    <property type="nucleotide sequence ID" value="NZ_JAOTGR010000001.1"/>
</dbReference>
<name>A0A9X3W6N8_LACAM</name>
<evidence type="ECO:0000256" key="5">
    <source>
        <dbReference type="SAM" id="Phobius"/>
    </source>
</evidence>
<evidence type="ECO:0000313" key="8">
    <source>
        <dbReference type="Proteomes" id="UP001143700"/>
    </source>
</evidence>
<feature type="domain" description="TM2" evidence="6">
    <location>
        <begin position="57"/>
        <end position="104"/>
    </location>
</feature>
<proteinExistence type="predicted"/>
<dbReference type="InterPro" id="IPR007829">
    <property type="entry name" value="TM2"/>
</dbReference>
<keyword evidence="4 5" id="KW-0472">Membrane</keyword>
<evidence type="ECO:0000256" key="1">
    <source>
        <dbReference type="ARBA" id="ARBA00004141"/>
    </source>
</evidence>
<dbReference type="GO" id="GO:0016020">
    <property type="term" value="C:membrane"/>
    <property type="evidence" value="ECO:0007669"/>
    <property type="project" value="UniProtKB-SubCell"/>
</dbReference>